<dbReference type="EnsemblMetazoa" id="XM_011411122.2">
    <property type="protein sequence ID" value="XP_011409424.2"/>
    <property type="gene ID" value="LOC100632603"/>
</dbReference>
<dbReference type="EnsemblMetazoa" id="Aqu2.1.44073_001">
    <property type="protein sequence ID" value="Aqu2.1.44073_001"/>
    <property type="gene ID" value="Aqu2.1.44073"/>
</dbReference>
<gene>
    <name evidence="3" type="primary">100632603</name>
</gene>
<accession>A0A1X7VVD6</accession>
<feature type="transmembrane region" description="Helical" evidence="2">
    <location>
        <begin position="124"/>
        <end position="146"/>
    </location>
</feature>
<dbReference type="Proteomes" id="UP000007879">
    <property type="component" value="Unassembled WGS sequence"/>
</dbReference>
<keyword evidence="2" id="KW-0812">Transmembrane</keyword>
<organism evidence="3">
    <name type="scientific">Amphimedon queenslandica</name>
    <name type="common">Sponge</name>
    <dbReference type="NCBI Taxonomy" id="400682"/>
    <lineage>
        <taxon>Eukaryota</taxon>
        <taxon>Metazoa</taxon>
        <taxon>Porifera</taxon>
        <taxon>Demospongiae</taxon>
        <taxon>Heteroscleromorpha</taxon>
        <taxon>Haplosclerida</taxon>
        <taxon>Niphatidae</taxon>
        <taxon>Amphimedon</taxon>
    </lineage>
</organism>
<reference evidence="4" key="1">
    <citation type="journal article" date="2010" name="Nature">
        <title>The Amphimedon queenslandica genome and the evolution of animal complexity.</title>
        <authorList>
            <person name="Srivastava M."/>
            <person name="Simakov O."/>
            <person name="Chapman J."/>
            <person name="Fahey B."/>
            <person name="Gauthier M.E."/>
            <person name="Mitros T."/>
            <person name="Richards G.S."/>
            <person name="Conaco C."/>
            <person name="Dacre M."/>
            <person name="Hellsten U."/>
            <person name="Larroux C."/>
            <person name="Putnam N.H."/>
            <person name="Stanke M."/>
            <person name="Adamska M."/>
            <person name="Darling A."/>
            <person name="Degnan S.M."/>
            <person name="Oakley T.H."/>
            <person name="Plachetzki D.C."/>
            <person name="Zhai Y."/>
            <person name="Adamski M."/>
            <person name="Calcino A."/>
            <person name="Cummins S.F."/>
            <person name="Goodstein D.M."/>
            <person name="Harris C."/>
            <person name="Jackson D.J."/>
            <person name="Leys S.P."/>
            <person name="Shu S."/>
            <person name="Woodcroft B.J."/>
            <person name="Vervoort M."/>
            <person name="Kosik K.S."/>
            <person name="Manning G."/>
            <person name="Degnan B.M."/>
            <person name="Rokhsar D.S."/>
        </authorList>
    </citation>
    <scope>NUCLEOTIDE SEQUENCE [LARGE SCALE GENOMIC DNA]</scope>
</reference>
<evidence type="ECO:0000256" key="2">
    <source>
        <dbReference type="SAM" id="Phobius"/>
    </source>
</evidence>
<keyword evidence="2" id="KW-0472">Membrane</keyword>
<reference evidence="3" key="2">
    <citation type="submission" date="2017-05" db="UniProtKB">
        <authorList>
            <consortium name="EnsemblMetazoa"/>
        </authorList>
    </citation>
    <scope>IDENTIFICATION</scope>
</reference>
<evidence type="ECO:0000313" key="4">
    <source>
        <dbReference type="Proteomes" id="UP000007879"/>
    </source>
</evidence>
<dbReference type="eggNOG" id="ENOG502QTEU">
    <property type="taxonomic scope" value="Eukaryota"/>
</dbReference>
<dbReference type="KEGG" id="aqu:100632603"/>
<dbReference type="InParanoid" id="A0A1X7VVD6"/>
<proteinExistence type="predicted"/>
<name>A0A1X7VVD6_AMPQE</name>
<dbReference type="OrthoDB" id="10029851at2759"/>
<protein>
    <submittedName>
        <fullName evidence="3">Uncharacterized protein</fullName>
    </submittedName>
</protein>
<evidence type="ECO:0000256" key="1">
    <source>
        <dbReference type="SAM" id="MobiDB-lite"/>
    </source>
</evidence>
<dbReference type="AlphaFoldDB" id="A0A1X7VVD6"/>
<sequence>MAANSTLFLLSKEEEMESTETPFSQEPKKRFKNEGNTIEDVAYKPLIDKEESPAGCDEELIKEEKVSFIVLNGERDVAGEMEDKELMLRKWLASSSPAPLVEDDDEIDDEVSCMSNVKITGTCFCKIFVVLYLLACLLVSALYIAIYGPNELYLMPETPPPYKPSKPTLHLPPVRFYDNPYTEWISQRWAYDFEQFADWPKLPERVDTIRQVVGGYIDGQEGVWLLDSTSLYFVLGFGSSSPESVQFLNMSDNLDLNITNNTYLTLLDKENLYLISPYEVVLLNCSRSSTEDCDISQYWSIDYVNASNTVITSTVLSTNDRVLWIGTDGGLFALNTTSTHLSEDNETAVVPVLDIDEPVISLAWRAGLGGVHYGHGLGRDYCGRGFKSKTFWLSPSSSYQCLDISYNGGGGAYNGTGDGCGFGLLVIGTNEKLYFYDGSRVWFEWISKWEDGLGGVVDGPPTSLTFVPSGDLYIGNNVSLSRLFVNYTFQRLGPREGLPYGNILTLHYLPLAILNPPLLRPLILPRVKSCGGTLLVGTGKGYSLFDMGNSRFVDYHYGPRWLPGKGVSGASSLYGDVFVIVSDGGIAVLRGEEWTLERKAGHYQDMLSRHTREPGLTADCPLDNYTVITCEPVPTDNDGLWTSWSVAAEALRYKATGIEEAKRNAWSLYTGMKFLIEVTGVSGLPARSVVREDDNDTGSIGDDWHASVTNPGWLWKGDTSSDEIAGHIFAYTLVYDLVAETLNERMNVASTLDSIISYIKSNNYTLVDVTNRTTRWGVWSPDQLNYNQSWADERGLNSLEILSGLMSAYRMTMKKDYIEAWQELVDTHGYGLNMINQKITFPRDFNFSDDELAFMQYFVYFYTLKKLSHQQDKEFPLEDALSLGQLSLKQAWDSVKREKSSAWTGIYSFATGQNNTELIEKLVWSLREWPLDLVQWPTTNSHRLDIHLDPEQDRYYRSGIQSVRVLPPNERTQLRWNSNPFQLDSEGSSNEMDPAPWLLPYWLARWTKLL</sequence>
<feature type="region of interest" description="Disordered" evidence="1">
    <location>
        <begin position="1"/>
        <end position="31"/>
    </location>
</feature>
<keyword evidence="4" id="KW-1185">Reference proteome</keyword>
<evidence type="ECO:0000313" key="3">
    <source>
        <dbReference type="EnsemblMetazoa" id="Aqu2.1.44073_001"/>
    </source>
</evidence>
<keyword evidence="2" id="KW-1133">Transmembrane helix</keyword>